<dbReference type="InterPro" id="IPR020040">
    <property type="entry name" value="Ribosomal_uL6_a/b-dom"/>
</dbReference>
<dbReference type="FunFam" id="3.90.930.12:FF:000001">
    <property type="entry name" value="50S ribosomal protein L6"/>
    <property type="match status" value="1"/>
</dbReference>
<dbReference type="NCBIfam" id="TIGR03654">
    <property type="entry name" value="L6_bact"/>
    <property type="match status" value="1"/>
</dbReference>
<dbReference type="AlphaFoldDB" id="A0A4Q2KBA7"/>
<gene>
    <name evidence="6" type="primary">rplF</name>
    <name evidence="10" type="ORF">ESZ91_02515</name>
</gene>
<dbReference type="RefSeq" id="WP_129223803.1">
    <property type="nucleotide sequence ID" value="NZ_SDOZ01000002.1"/>
</dbReference>
<comment type="caution">
    <text evidence="10">The sequence shown here is derived from an EMBL/GenBank/DDBJ whole genome shotgun (WGS) entry which is preliminary data.</text>
</comment>
<reference evidence="10 11" key="1">
    <citation type="journal article" date="2019" name="Gut">
        <title>Antibiotics-induced monodominance of a novel gut bacterial order.</title>
        <authorList>
            <person name="Hildebrand F."/>
            <person name="Moitinho-Silva L."/>
            <person name="Blasche S."/>
            <person name="Jahn M.T."/>
            <person name="Gossmann T.I."/>
            <person name="Heuerta-Cepas J."/>
            <person name="Hercog R."/>
            <person name="Luetge M."/>
            <person name="Bahram M."/>
            <person name="Pryszlak A."/>
            <person name="Alves R.J."/>
            <person name="Waszak S.M."/>
            <person name="Zhu A."/>
            <person name="Ye L."/>
            <person name="Costea P.I."/>
            <person name="Aalvink S."/>
            <person name="Belzer C."/>
            <person name="Forslund S.K."/>
            <person name="Sunagawa S."/>
            <person name="Hentschel U."/>
            <person name="Merten C."/>
            <person name="Patil K.R."/>
            <person name="Benes V."/>
            <person name="Bork P."/>
        </authorList>
    </citation>
    <scope>NUCLEOTIDE SEQUENCE [LARGE SCALE GENOMIC DNA]</scope>
    <source>
        <strain evidence="10 11">HDS1380</strain>
    </source>
</reference>
<dbReference type="PRINTS" id="PR00059">
    <property type="entry name" value="RIBOSOMALL6"/>
</dbReference>
<dbReference type="GO" id="GO:0003735">
    <property type="term" value="F:structural constituent of ribosome"/>
    <property type="evidence" value="ECO:0007669"/>
    <property type="project" value="UniProtKB-UniRule"/>
</dbReference>
<dbReference type="GO" id="GO:0019843">
    <property type="term" value="F:rRNA binding"/>
    <property type="evidence" value="ECO:0007669"/>
    <property type="project" value="UniProtKB-UniRule"/>
</dbReference>
<dbReference type="PANTHER" id="PTHR11655">
    <property type="entry name" value="60S/50S RIBOSOMAL PROTEIN L6/L9"/>
    <property type="match status" value="1"/>
</dbReference>
<dbReference type="Proteomes" id="UP000291269">
    <property type="component" value="Unassembled WGS sequence"/>
</dbReference>
<dbReference type="GO" id="GO:0002181">
    <property type="term" value="P:cytoplasmic translation"/>
    <property type="evidence" value="ECO:0007669"/>
    <property type="project" value="TreeGrafter"/>
</dbReference>
<dbReference type="InterPro" id="IPR036789">
    <property type="entry name" value="Ribosomal_uL6-like_a/b-dom_sf"/>
</dbReference>
<dbReference type="PIRSF" id="PIRSF002162">
    <property type="entry name" value="Ribosomal_L6"/>
    <property type="match status" value="1"/>
</dbReference>
<dbReference type="SUPFAM" id="SSF56053">
    <property type="entry name" value="Ribosomal protein L6"/>
    <property type="match status" value="2"/>
</dbReference>
<evidence type="ECO:0000313" key="11">
    <source>
        <dbReference type="Proteomes" id="UP000291269"/>
    </source>
</evidence>
<name>A0A4Q2KBA7_9FIRM</name>
<dbReference type="GO" id="GO:0022625">
    <property type="term" value="C:cytosolic large ribosomal subunit"/>
    <property type="evidence" value="ECO:0007669"/>
    <property type="project" value="UniProtKB-UniRule"/>
</dbReference>
<dbReference type="PANTHER" id="PTHR11655:SF14">
    <property type="entry name" value="LARGE RIBOSOMAL SUBUNIT PROTEIN UL6M"/>
    <property type="match status" value="1"/>
</dbReference>
<dbReference type="Pfam" id="PF00347">
    <property type="entry name" value="Ribosomal_L6"/>
    <property type="match status" value="2"/>
</dbReference>
<keyword evidence="2 6" id="KW-0699">rRNA-binding</keyword>
<evidence type="ECO:0000256" key="3">
    <source>
        <dbReference type="ARBA" id="ARBA00022884"/>
    </source>
</evidence>
<evidence type="ECO:0000256" key="5">
    <source>
        <dbReference type="ARBA" id="ARBA00023274"/>
    </source>
</evidence>
<dbReference type="InterPro" id="IPR000702">
    <property type="entry name" value="Ribosomal_uL6-like"/>
</dbReference>
<evidence type="ECO:0000259" key="9">
    <source>
        <dbReference type="Pfam" id="PF00347"/>
    </source>
</evidence>
<keyword evidence="11" id="KW-1185">Reference proteome</keyword>
<keyword evidence="4 6" id="KW-0689">Ribosomal protein</keyword>
<dbReference type="EMBL" id="SDOZ01000002">
    <property type="protein sequence ID" value="RXZ61277.1"/>
    <property type="molecule type" value="Genomic_DNA"/>
</dbReference>
<evidence type="ECO:0000256" key="1">
    <source>
        <dbReference type="ARBA" id="ARBA00009356"/>
    </source>
</evidence>
<dbReference type="InterPro" id="IPR019906">
    <property type="entry name" value="Ribosomal_uL6_bac-type"/>
</dbReference>
<evidence type="ECO:0000256" key="6">
    <source>
        <dbReference type="HAMAP-Rule" id="MF_01365"/>
    </source>
</evidence>
<evidence type="ECO:0000256" key="8">
    <source>
        <dbReference type="RuleBase" id="RU003870"/>
    </source>
</evidence>
<evidence type="ECO:0000256" key="2">
    <source>
        <dbReference type="ARBA" id="ARBA00022730"/>
    </source>
</evidence>
<protein>
    <recommendedName>
        <fullName evidence="6">Large ribosomal subunit protein uL6</fullName>
    </recommendedName>
</protein>
<comment type="function">
    <text evidence="6 8">This protein binds to the 23S rRNA, and is important in its secondary structure. It is located near the subunit interface in the base of the L7/L12 stalk, and near the tRNA binding site of the peptidyltransferase center.</text>
</comment>
<feature type="domain" description="Large ribosomal subunit protein uL6 alpha-beta" evidence="9">
    <location>
        <begin position="91"/>
        <end position="164"/>
    </location>
</feature>
<dbReference type="Gene3D" id="3.90.930.12">
    <property type="entry name" value="Ribosomal protein L6, alpha-beta domain"/>
    <property type="match status" value="2"/>
</dbReference>
<evidence type="ECO:0000313" key="10">
    <source>
        <dbReference type="EMBL" id="RXZ61277.1"/>
    </source>
</evidence>
<dbReference type="FunFam" id="3.90.930.12:FF:000002">
    <property type="entry name" value="50S ribosomal protein L6"/>
    <property type="match status" value="1"/>
</dbReference>
<comment type="subunit">
    <text evidence="6">Part of the 50S ribosomal subunit.</text>
</comment>
<keyword evidence="5 6" id="KW-0687">Ribonucleoprotein</keyword>
<evidence type="ECO:0000256" key="7">
    <source>
        <dbReference type="RuleBase" id="RU003869"/>
    </source>
</evidence>
<dbReference type="OrthoDB" id="9805007at2"/>
<accession>A0A4Q2KBA7</accession>
<evidence type="ECO:0000256" key="4">
    <source>
        <dbReference type="ARBA" id="ARBA00022980"/>
    </source>
</evidence>
<dbReference type="HAMAP" id="MF_01365_B">
    <property type="entry name" value="Ribosomal_uL6_B"/>
    <property type="match status" value="1"/>
</dbReference>
<organism evidence="10 11">
    <name type="scientific">Candidatus Borkfalkia ceftriaxoniphila</name>
    <dbReference type="NCBI Taxonomy" id="2508949"/>
    <lineage>
        <taxon>Bacteria</taxon>
        <taxon>Bacillati</taxon>
        <taxon>Bacillota</taxon>
        <taxon>Clostridia</taxon>
        <taxon>Christensenellales</taxon>
        <taxon>Christensenellaceae</taxon>
        <taxon>Candidatus Borkfalkia</taxon>
    </lineage>
</organism>
<comment type="similarity">
    <text evidence="1 6 7">Belongs to the universal ribosomal protein uL6 family.</text>
</comment>
<sequence>MSRVGRAPVAIPAGVTVEVKDNVLAVKGPKGALTQEIDPKITVSIEAGHATVSRADDSKELRAKHGLYRALLQNMVNGVTAGYTKGLVINGVGYKVAKQGNKVVLNVGYSHPIEFAEVEGIKLDCPTQTEITVSGIDKVKVGQIAANIRAIREPEPYHGYGIRYKDEVIERKEGKTAGK</sequence>
<proteinExistence type="inferred from homology"/>
<keyword evidence="3 6" id="KW-0694">RNA-binding</keyword>
<feature type="domain" description="Large ribosomal subunit protein uL6 alpha-beta" evidence="9">
    <location>
        <begin position="11"/>
        <end position="82"/>
    </location>
</feature>